<dbReference type="RefSeq" id="WP_332616172.1">
    <property type="nucleotide sequence ID" value="NZ_JAXGFP010000003.1"/>
</dbReference>
<comment type="caution">
    <text evidence="1">The sequence shown here is derived from an EMBL/GenBank/DDBJ whole genome shotgun (WGS) entry which is preliminary data.</text>
</comment>
<protein>
    <submittedName>
        <fullName evidence="1">Uncharacterized protein</fullName>
    </submittedName>
</protein>
<sequence length="238" mass="23539">MALVAVAAAPPAAALPPVRVEIVDDATLGTLNGKYFGANLLVGLRIDLVSSLSTAQGGTANATGSLQMIRVGNGFDVRVDSRSSATEGTAATGLPHGSAVGAQGLQVDGIGQVSQIAGDGNRMTNLTTISFMPATAGGAGQFNGATSSSASAGGMTAQVTFLDRGLQLALSGPGAGLTQQLHASGANGQVLQSGQIAGNGMVGFNQLQLQLMTSPMSNGELHQLGVRQALAGLDGLGR</sequence>
<reference evidence="1 2" key="1">
    <citation type="journal article" date="2016" name="Int. J. Syst. Evol. Microbiol.">
        <title>Lysobacter erysipheiresistens sp. nov., an antagonist of powdery mildew, isolated from tobacco-cultivated soil.</title>
        <authorList>
            <person name="Xie B."/>
            <person name="Li T."/>
            <person name="Lin X."/>
            <person name="Wang C.J."/>
            <person name="Chen Y.J."/>
            <person name="Liu W.J."/>
            <person name="Zhao Z.W."/>
        </authorList>
    </citation>
    <scope>NUCLEOTIDE SEQUENCE [LARGE SCALE GENOMIC DNA]</scope>
    <source>
        <strain evidence="1 2">RS-LYSO-3</strain>
    </source>
</reference>
<name>A0ABU7YY64_9GAMM</name>
<proteinExistence type="predicted"/>
<accession>A0ABU7YY64</accession>
<evidence type="ECO:0000313" key="2">
    <source>
        <dbReference type="Proteomes" id="UP001355056"/>
    </source>
</evidence>
<gene>
    <name evidence="1" type="ORF">SNE34_07385</name>
</gene>
<dbReference type="EMBL" id="JAXGFP010000003">
    <property type="protein sequence ID" value="MEG3183829.1"/>
    <property type="molecule type" value="Genomic_DNA"/>
</dbReference>
<evidence type="ECO:0000313" key="1">
    <source>
        <dbReference type="EMBL" id="MEG3183829.1"/>
    </source>
</evidence>
<keyword evidence="2" id="KW-1185">Reference proteome</keyword>
<organism evidence="1 2">
    <name type="scientific">Novilysobacter erysipheiresistens</name>
    <dbReference type="NCBI Taxonomy" id="1749332"/>
    <lineage>
        <taxon>Bacteria</taxon>
        <taxon>Pseudomonadati</taxon>
        <taxon>Pseudomonadota</taxon>
        <taxon>Gammaproteobacteria</taxon>
        <taxon>Lysobacterales</taxon>
        <taxon>Lysobacteraceae</taxon>
        <taxon>Novilysobacter</taxon>
    </lineage>
</organism>
<dbReference type="Proteomes" id="UP001355056">
    <property type="component" value="Unassembled WGS sequence"/>
</dbReference>